<dbReference type="EMBL" id="PFTV01000013">
    <property type="protein sequence ID" value="PJB58023.1"/>
    <property type="molecule type" value="Genomic_DNA"/>
</dbReference>
<comment type="caution">
    <text evidence="1">The sequence shown here is derived from an EMBL/GenBank/DDBJ whole genome shotgun (WGS) entry which is preliminary data.</text>
</comment>
<proteinExistence type="predicted"/>
<sequence length="62" mass="7100">MDPNHKNLFVLAITGKFCRFFKDLANPGASAEFSINSYLVNLLCNIKLFKNKQVLALIFNFF</sequence>
<organism evidence="1 2">
    <name type="scientific">Candidatus Infernicultor aquiphilus</name>
    <dbReference type="NCBI Taxonomy" id="1805029"/>
    <lineage>
        <taxon>Bacteria</taxon>
        <taxon>Pseudomonadati</taxon>
        <taxon>Atribacterota</taxon>
        <taxon>Candidatus Phoenicimicrobiia</taxon>
        <taxon>Candidatus Pheonicimicrobiales</taxon>
        <taxon>Candidatus Phoenicimicrobiaceae</taxon>
        <taxon>Candidatus Infernicultor</taxon>
    </lineage>
</organism>
<dbReference type="Proteomes" id="UP000228560">
    <property type="component" value="Unassembled WGS sequence"/>
</dbReference>
<accession>A0A2M8CG34</accession>
<evidence type="ECO:0000313" key="2">
    <source>
        <dbReference type="Proteomes" id="UP000228560"/>
    </source>
</evidence>
<gene>
    <name evidence="1" type="ORF">CO097_00510</name>
</gene>
<dbReference type="AlphaFoldDB" id="A0A2M8CG34"/>
<reference evidence="1 2" key="1">
    <citation type="submission" date="2017-09" db="EMBL/GenBank/DDBJ databases">
        <title>Depth-based differentiation of microbial function through sediment-hosted aquifers and enrichment of novel symbionts in the deep terrestrial subsurface.</title>
        <authorList>
            <person name="Probst A.J."/>
            <person name="Ladd B."/>
            <person name="Jarett J.K."/>
            <person name="Geller-Mcgrath D.E."/>
            <person name="Sieber C.M."/>
            <person name="Emerson J.B."/>
            <person name="Anantharaman K."/>
            <person name="Thomas B.C."/>
            <person name="Malmstrom R."/>
            <person name="Stieglmeier M."/>
            <person name="Klingl A."/>
            <person name="Woyke T."/>
            <person name="Ryan C.M."/>
            <person name="Banfield J.F."/>
        </authorList>
    </citation>
    <scope>NUCLEOTIDE SEQUENCE [LARGE SCALE GENOMIC DNA]</scope>
    <source>
        <strain evidence="1">CG_4_9_14_3_um_filter_33_16</strain>
    </source>
</reference>
<evidence type="ECO:0000313" key="1">
    <source>
        <dbReference type="EMBL" id="PJB58023.1"/>
    </source>
</evidence>
<name>A0A2M8CG34_9BACT</name>
<protein>
    <submittedName>
        <fullName evidence="1">Uncharacterized protein</fullName>
    </submittedName>
</protein>